<proteinExistence type="predicted"/>
<dbReference type="EMBL" id="JAVXUP010000300">
    <property type="protein sequence ID" value="KAK3031571.1"/>
    <property type="molecule type" value="Genomic_DNA"/>
</dbReference>
<keyword evidence="1" id="KW-0479">Metal-binding</keyword>
<dbReference type="AlphaFoldDB" id="A0AA88WPG3"/>
<keyword evidence="5" id="KW-0175">Coiled coil</keyword>
<evidence type="ECO:0000259" key="7">
    <source>
        <dbReference type="PROSITE" id="PS50158"/>
    </source>
</evidence>
<keyword evidence="2 4" id="KW-0863">Zinc-finger</keyword>
<protein>
    <recommendedName>
        <fullName evidence="11">CCHC-type domain-containing protein</fullName>
    </recommendedName>
</protein>
<reference evidence="9" key="1">
    <citation type="submission" date="2022-12" db="EMBL/GenBank/DDBJ databases">
        <title>Draft genome assemblies for two species of Escallonia (Escalloniales).</title>
        <authorList>
            <person name="Chanderbali A."/>
            <person name="Dervinis C."/>
            <person name="Anghel I."/>
            <person name="Soltis D."/>
            <person name="Soltis P."/>
            <person name="Zapata F."/>
        </authorList>
    </citation>
    <scope>NUCLEOTIDE SEQUENCE</scope>
    <source>
        <strain evidence="9">UCBG64.0493</strain>
        <tissue evidence="9">Leaf</tissue>
    </source>
</reference>
<dbReference type="SUPFAM" id="SSF57756">
    <property type="entry name" value="Retrovirus zinc finger-like domains"/>
    <property type="match status" value="1"/>
</dbReference>
<feature type="domain" description="GRF-type" evidence="8">
    <location>
        <begin position="144"/>
        <end position="215"/>
    </location>
</feature>
<dbReference type="SMART" id="SM00343">
    <property type="entry name" value="ZnF_C2HC"/>
    <property type="match status" value="1"/>
</dbReference>
<dbReference type="Gene3D" id="4.10.60.10">
    <property type="entry name" value="Zinc finger, CCHC-type"/>
    <property type="match status" value="1"/>
</dbReference>
<evidence type="ECO:0000256" key="1">
    <source>
        <dbReference type="ARBA" id="ARBA00022723"/>
    </source>
</evidence>
<keyword evidence="3" id="KW-0862">Zinc</keyword>
<evidence type="ECO:0000256" key="4">
    <source>
        <dbReference type="PROSITE-ProRule" id="PRU00047"/>
    </source>
</evidence>
<feature type="domain" description="CCHC-type" evidence="7">
    <location>
        <begin position="57"/>
        <end position="72"/>
    </location>
</feature>
<evidence type="ECO:0000256" key="5">
    <source>
        <dbReference type="SAM" id="Coils"/>
    </source>
</evidence>
<accession>A0AA88WPG3</accession>
<dbReference type="PANTHER" id="PTHR33680:SF11">
    <property type="match status" value="1"/>
</dbReference>
<dbReference type="InterPro" id="IPR036875">
    <property type="entry name" value="Znf_CCHC_sf"/>
</dbReference>
<dbReference type="GO" id="GO:0008270">
    <property type="term" value="F:zinc ion binding"/>
    <property type="evidence" value="ECO:0007669"/>
    <property type="project" value="UniProtKB-KW"/>
</dbReference>
<evidence type="ECO:0000259" key="8">
    <source>
        <dbReference type="PROSITE" id="PS51999"/>
    </source>
</evidence>
<feature type="coiled-coil region" evidence="5">
    <location>
        <begin position="534"/>
        <end position="596"/>
    </location>
</feature>
<evidence type="ECO:0000313" key="10">
    <source>
        <dbReference type="Proteomes" id="UP001188597"/>
    </source>
</evidence>
<dbReference type="PROSITE" id="PS51999">
    <property type="entry name" value="ZF_GRF"/>
    <property type="match status" value="2"/>
</dbReference>
<dbReference type="InterPro" id="IPR010666">
    <property type="entry name" value="Znf_GRF"/>
</dbReference>
<evidence type="ECO:0000256" key="3">
    <source>
        <dbReference type="ARBA" id="ARBA00022833"/>
    </source>
</evidence>
<evidence type="ECO:0000256" key="6">
    <source>
        <dbReference type="SAM" id="MobiDB-lite"/>
    </source>
</evidence>
<organism evidence="9 10">
    <name type="scientific">Escallonia herrerae</name>
    <dbReference type="NCBI Taxonomy" id="1293975"/>
    <lineage>
        <taxon>Eukaryota</taxon>
        <taxon>Viridiplantae</taxon>
        <taxon>Streptophyta</taxon>
        <taxon>Embryophyta</taxon>
        <taxon>Tracheophyta</taxon>
        <taxon>Spermatophyta</taxon>
        <taxon>Magnoliopsida</taxon>
        <taxon>eudicotyledons</taxon>
        <taxon>Gunneridae</taxon>
        <taxon>Pentapetalae</taxon>
        <taxon>asterids</taxon>
        <taxon>campanulids</taxon>
        <taxon>Escalloniales</taxon>
        <taxon>Escalloniaceae</taxon>
        <taxon>Escallonia</taxon>
    </lineage>
</organism>
<evidence type="ECO:0000256" key="2">
    <source>
        <dbReference type="ARBA" id="ARBA00022771"/>
    </source>
</evidence>
<sequence>MEPEYNTNLKVLTSSTCEVLEFPLMATESKNQLNFSSPQQQQQNRAVHPRSHEKDTCFRCKMLGHWAENCPNKPKGPASPSPVRGSDGLYYTLCVMCPRCGVHCEPQTSHPSMNPDRDYFTCPSKSCEYFKWAEDVKLVYVPICRCGAGACRLNTEKSGPHAGRKYFICLIKKVKSTVIKTSRAEAQYTKQSMRNSFKLKRGQGACDFFRWLDTEVVIADNDVGERISSPQSTLINWDEIRPANSDLVDIGGTNHPDEDNESLAVDALHCQSKRGKLMLMELERQEGTSNEPLQKHQKFQDGSVGVDGSVLDSTMKSFDLTQEKSMDSCTEKEVQASVLASKAAIHQRQVEFCKQISLAGNTSGGIASFDFISAPENVDVFNSEDSAFPPESNGGIKGNKTSPHSPPQRARPLSIPHWELSVPGILKGTRTADAVSEGFAQLAVNLQNELLRILEPMDFHDHESMVREATTVFAALDCLLIDCGPFRERVEELISCASSLAKISSSISKDQSCQKLVDLVKLRKTKLDDVSGRHVEYLASVEAARNRLNFLNDEASCIRNMLVEIETKLSCCKVENQNLETRFVQTSKDMVEAERNFEVASKTAEEALKLRQQREDELLAAKAAFQKAQMNPLNKVHFRGTNLDEGRHSARLQGWRSSGYIGKASKSKIGDVGFHILSKQYIGGLQVSVDILLGAIFV</sequence>
<dbReference type="Proteomes" id="UP001188597">
    <property type="component" value="Unassembled WGS sequence"/>
</dbReference>
<comment type="caution">
    <text evidence="9">The sequence shown here is derived from an EMBL/GenBank/DDBJ whole genome shotgun (WGS) entry which is preliminary data.</text>
</comment>
<evidence type="ECO:0000313" key="9">
    <source>
        <dbReference type="EMBL" id="KAK3031571.1"/>
    </source>
</evidence>
<evidence type="ECO:0008006" key="11">
    <source>
        <dbReference type="Google" id="ProtNLM"/>
    </source>
</evidence>
<keyword evidence="10" id="KW-1185">Reference proteome</keyword>
<gene>
    <name evidence="9" type="ORF">RJ639_036370</name>
</gene>
<dbReference type="GO" id="GO:0003676">
    <property type="term" value="F:nucleic acid binding"/>
    <property type="evidence" value="ECO:0007669"/>
    <property type="project" value="InterPro"/>
</dbReference>
<name>A0AA88WPG3_9ASTE</name>
<dbReference type="PROSITE" id="PS50158">
    <property type="entry name" value="ZF_CCHC"/>
    <property type="match status" value="1"/>
</dbReference>
<feature type="region of interest" description="Disordered" evidence="6">
    <location>
        <begin position="382"/>
        <end position="411"/>
    </location>
</feature>
<dbReference type="Pfam" id="PF06839">
    <property type="entry name" value="Zn_ribbon_GRF"/>
    <property type="match status" value="1"/>
</dbReference>
<dbReference type="InterPro" id="IPR001878">
    <property type="entry name" value="Znf_CCHC"/>
</dbReference>
<feature type="domain" description="GRF-type" evidence="8">
    <location>
        <begin position="97"/>
        <end position="136"/>
    </location>
</feature>
<dbReference type="PANTHER" id="PTHR33680">
    <property type="entry name" value="OS07G0190500 PROTEIN"/>
    <property type="match status" value="1"/>
</dbReference>